<name>A0AAJ2R8G4_DELAC</name>
<organism evidence="7 8">
    <name type="scientific">Delftia acidovorans</name>
    <name type="common">Pseudomonas acidovorans</name>
    <name type="synonym">Comamonas acidovorans</name>
    <dbReference type="NCBI Taxonomy" id="80866"/>
    <lineage>
        <taxon>Bacteria</taxon>
        <taxon>Pseudomonadati</taxon>
        <taxon>Pseudomonadota</taxon>
        <taxon>Betaproteobacteria</taxon>
        <taxon>Burkholderiales</taxon>
        <taxon>Comamonadaceae</taxon>
        <taxon>Delftia</taxon>
    </lineage>
</organism>
<comment type="caution">
    <text evidence="7">The sequence shown here is derived from an EMBL/GenBank/DDBJ whole genome shotgun (WGS) entry which is preliminary data.</text>
</comment>
<evidence type="ECO:0000259" key="6">
    <source>
        <dbReference type="PROSITE" id="PS51007"/>
    </source>
</evidence>
<dbReference type="PROSITE" id="PS51007">
    <property type="entry name" value="CYTC"/>
    <property type="match status" value="1"/>
</dbReference>
<keyword evidence="2 4" id="KW-0479">Metal-binding</keyword>
<feature type="signal peptide" evidence="5">
    <location>
        <begin position="1"/>
        <end position="32"/>
    </location>
</feature>
<dbReference type="Proteomes" id="UP001287445">
    <property type="component" value="Unassembled WGS sequence"/>
</dbReference>
<feature type="domain" description="Cytochrome c" evidence="6">
    <location>
        <begin position="37"/>
        <end position="128"/>
    </location>
</feature>
<keyword evidence="3 4" id="KW-0408">Iron</keyword>
<evidence type="ECO:0000256" key="3">
    <source>
        <dbReference type="ARBA" id="ARBA00023004"/>
    </source>
</evidence>
<evidence type="ECO:0000256" key="1">
    <source>
        <dbReference type="ARBA" id="ARBA00022617"/>
    </source>
</evidence>
<dbReference type="AlphaFoldDB" id="A0AAJ2R8G4"/>
<dbReference type="InterPro" id="IPR009056">
    <property type="entry name" value="Cyt_c-like_dom"/>
</dbReference>
<dbReference type="GO" id="GO:0020037">
    <property type="term" value="F:heme binding"/>
    <property type="evidence" value="ECO:0007669"/>
    <property type="project" value="InterPro"/>
</dbReference>
<evidence type="ECO:0000256" key="4">
    <source>
        <dbReference type="PROSITE-ProRule" id="PRU00433"/>
    </source>
</evidence>
<dbReference type="SUPFAM" id="SSF46626">
    <property type="entry name" value="Cytochrome c"/>
    <property type="match status" value="1"/>
</dbReference>
<keyword evidence="1 4" id="KW-0349">Heme</keyword>
<protein>
    <submittedName>
        <fullName evidence="7">C-type cytochrome</fullName>
    </submittedName>
</protein>
<dbReference type="Gene3D" id="1.10.760.10">
    <property type="entry name" value="Cytochrome c-like domain"/>
    <property type="match status" value="1"/>
</dbReference>
<accession>A0AAJ2R8G4</accession>
<dbReference type="GO" id="GO:0046872">
    <property type="term" value="F:metal ion binding"/>
    <property type="evidence" value="ECO:0007669"/>
    <property type="project" value="UniProtKB-KW"/>
</dbReference>
<feature type="chain" id="PRO_5042548691" evidence="5">
    <location>
        <begin position="33"/>
        <end position="128"/>
    </location>
</feature>
<evidence type="ECO:0000313" key="8">
    <source>
        <dbReference type="Proteomes" id="UP001287445"/>
    </source>
</evidence>
<evidence type="ECO:0000313" key="7">
    <source>
        <dbReference type="EMBL" id="MDX4957153.1"/>
    </source>
</evidence>
<evidence type="ECO:0000256" key="5">
    <source>
        <dbReference type="SAM" id="SignalP"/>
    </source>
</evidence>
<evidence type="ECO:0000256" key="2">
    <source>
        <dbReference type="ARBA" id="ARBA00022723"/>
    </source>
</evidence>
<proteinExistence type="predicted"/>
<sequence length="128" mass="13474">MPEALPSFLHRRQRVAASLCAAFWLACGGAAAGQESASVERGRLLLAQYRCGSCHSIPGVADARGRDATPLDGFGRRSYIAGRLPNLPDLLSAWIVHPQALVPSTTMPSLGVSAAQARDMAAYLGSLQ</sequence>
<dbReference type="GO" id="GO:0009055">
    <property type="term" value="F:electron transfer activity"/>
    <property type="evidence" value="ECO:0007669"/>
    <property type="project" value="InterPro"/>
</dbReference>
<dbReference type="RefSeq" id="WP_013800486.1">
    <property type="nucleotide sequence ID" value="NZ_CBDHEQ010000002.1"/>
</dbReference>
<dbReference type="EMBL" id="JAWWMZ010000015">
    <property type="protein sequence ID" value="MDX4957153.1"/>
    <property type="molecule type" value="Genomic_DNA"/>
</dbReference>
<reference evidence="7" key="1">
    <citation type="submission" date="2023-11" db="EMBL/GenBank/DDBJ databases">
        <title>Identification and selenium tolerance of Delftia acidovorans R3-25.</title>
        <authorList>
            <person name="Zhang S."/>
            <person name="Liu Y."/>
            <person name="Guo Y."/>
        </authorList>
    </citation>
    <scope>NUCLEOTIDE SEQUENCE</scope>
    <source>
        <strain evidence="7">R3-25</strain>
    </source>
</reference>
<dbReference type="InterPro" id="IPR036909">
    <property type="entry name" value="Cyt_c-like_dom_sf"/>
</dbReference>
<gene>
    <name evidence="7" type="ORF">SGN30_27370</name>
</gene>
<dbReference type="Pfam" id="PF00034">
    <property type="entry name" value="Cytochrom_C"/>
    <property type="match status" value="1"/>
</dbReference>
<keyword evidence="5" id="KW-0732">Signal</keyword>